<dbReference type="PRINTS" id="PR01078">
    <property type="entry name" value="AMINACHANNEL"/>
</dbReference>
<evidence type="ECO:0000256" key="4">
    <source>
        <dbReference type="ARBA" id="ARBA00022461"/>
    </source>
</evidence>
<comment type="caution">
    <text evidence="13">The sequence shown here is derived from an EMBL/GenBank/DDBJ whole genome shotgun (WGS) entry which is preliminary data.</text>
</comment>
<evidence type="ECO:0000256" key="3">
    <source>
        <dbReference type="ARBA" id="ARBA00022448"/>
    </source>
</evidence>
<sequence length="457" mass="52400">MRLTLNIERSEYLDIISPEFGTRILIHPLGTLPSLERGGITLTPGSKSYISIRMRKIERLPEPYRGCSKSFNDSRITPYLREVGLDDLLQRSIYTFDFCQTLCREAALLRTCGCLDELSTSGRVSCDLCNVTQARCRTRYLRSYTSSSGGQQCKALCLPECVEVRYDLTTSQSEWPNFRQQAWAVKRWPLLNKRLQDAGVRWQEVLNTTDDRVFMDDLMAFRSNFMRVHIYIQEMNYLSVRDLPAYPELIAEATVMMLISISRSQTPTPRRCERKALGIGAFLNIPECVNRGAVDSKPGIFCRGTGGPITIFEFLEHVVILVVHVCEKYCGCCKKRRASQRLKAEWTYPPDGGEKAAEYGGQQQHKPWSFLIRDREYPVLGRPPSRSPLFRTLYSSARDYAGAPTKRPLHLGYTIPQHVDNDGGFFGRRYQTKEDSVLARVRSHHDESTERIRPRIL</sequence>
<dbReference type="InterPro" id="IPR001873">
    <property type="entry name" value="ENaC"/>
</dbReference>
<evidence type="ECO:0000256" key="9">
    <source>
        <dbReference type="ARBA" id="ARBA00023136"/>
    </source>
</evidence>
<keyword evidence="5 12" id="KW-0812">Transmembrane</keyword>
<keyword evidence="8 12" id="KW-0406">Ion transport</keyword>
<evidence type="ECO:0000313" key="14">
    <source>
        <dbReference type="Proteomes" id="UP000821866"/>
    </source>
</evidence>
<evidence type="ECO:0000256" key="6">
    <source>
        <dbReference type="ARBA" id="ARBA00022989"/>
    </source>
</evidence>
<dbReference type="Pfam" id="PF00858">
    <property type="entry name" value="ASC"/>
    <property type="match status" value="1"/>
</dbReference>
<accession>A0A9J6DRY7</accession>
<reference evidence="13" key="2">
    <citation type="submission" date="2021-09" db="EMBL/GenBank/DDBJ databases">
        <authorList>
            <person name="Jia N."/>
            <person name="Wang J."/>
            <person name="Shi W."/>
            <person name="Du L."/>
            <person name="Sun Y."/>
            <person name="Zhan W."/>
            <person name="Jiang J."/>
            <person name="Wang Q."/>
            <person name="Zhang B."/>
            <person name="Ji P."/>
            <person name="Sakyi L.B."/>
            <person name="Cui X."/>
            <person name="Yuan T."/>
            <person name="Jiang B."/>
            <person name="Yang W."/>
            <person name="Lam T.T.-Y."/>
            <person name="Chang Q."/>
            <person name="Ding S."/>
            <person name="Wang X."/>
            <person name="Zhu J."/>
            <person name="Ruan X."/>
            <person name="Zhao L."/>
            <person name="Wei J."/>
            <person name="Que T."/>
            <person name="Du C."/>
            <person name="Cheng J."/>
            <person name="Dai P."/>
            <person name="Han X."/>
            <person name="Huang E."/>
            <person name="Gao Y."/>
            <person name="Liu J."/>
            <person name="Shao H."/>
            <person name="Ye R."/>
            <person name="Li L."/>
            <person name="Wei W."/>
            <person name="Wang X."/>
            <person name="Wang C."/>
            <person name="Huo Q."/>
            <person name="Li W."/>
            <person name="Guo W."/>
            <person name="Chen H."/>
            <person name="Chen S."/>
            <person name="Zhou L."/>
            <person name="Zhou L."/>
            <person name="Ni X."/>
            <person name="Tian J."/>
            <person name="Zhou Y."/>
            <person name="Sheng Y."/>
            <person name="Liu T."/>
            <person name="Pan Y."/>
            <person name="Xia L."/>
            <person name="Li J."/>
            <person name="Zhao F."/>
            <person name="Cao W."/>
        </authorList>
    </citation>
    <scope>NUCLEOTIDE SEQUENCE</scope>
    <source>
        <strain evidence="13">Rmic-2018</strain>
        <tissue evidence="13">Larvae</tissue>
    </source>
</reference>
<evidence type="ECO:0000256" key="8">
    <source>
        <dbReference type="ARBA" id="ARBA00023065"/>
    </source>
</evidence>
<gene>
    <name evidence="13" type="ORF">HPB51_002379</name>
</gene>
<keyword evidence="7" id="KW-0915">Sodium</keyword>
<evidence type="ECO:0000256" key="1">
    <source>
        <dbReference type="ARBA" id="ARBA00004141"/>
    </source>
</evidence>
<keyword evidence="3 12" id="KW-0813">Transport</keyword>
<comment type="similarity">
    <text evidence="2 12">Belongs to the amiloride-sensitive sodium channel (TC 1.A.6) family.</text>
</comment>
<keyword evidence="6" id="KW-1133">Transmembrane helix</keyword>
<evidence type="ECO:0000256" key="12">
    <source>
        <dbReference type="RuleBase" id="RU000679"/>
    </source>
</evidence>
<evidence type="ECO:0008006" key="15">
    <source>
        <dbReference type="Google" id="ProtNLM"/>
    </source>
</evidence>
<comment type="subcellular location">
    <subcellularLocation>
        <location evidence="1">Membrane</location>
        <topology evidence="1">Multi-pass membrane protein</topology>
    </subcellularLocation>
</comment>
<evidence type="ECO:0000256" key="10">
    <source>
        <dbReference type="ARBA" id="ARBA00023201"/>
    </source>
</evidence>
<reference evidence="13" key="1">
    <citation type="journal article" date="2020" name="Cell">
        <title>Large-Scale Comparative Analyses of Tick Genomes Elucidate Their Genetic Diversity and Vector Capacities.</title>
        <authorList>
            <consortium name="Tick Genome and Microbiome Consortium (TIGMIC)"/>
            <person name="Jia N."/>
            <person name="Wang J."/>
            <person name="Shi W."/>
            <person name="Du L."/>
            <person name="Sun Y."/>
            <person name="Zhan W."/>
            <person name="Jiang J.F."/>
            <person name="Wang Q."/>
            <person name="Zhang B."/>
            <person name="Ji P."/>
            <person name="Bell-Sakyi L."/>
            <person name="Cui X.M."/>
            <person name="Yuan T.T."/>
            <person name="Jiang B.G."/>
            <person name="Yang W.F."/>
            <person name="Lam T.T."/>
            <person name="Chang Q.C."/>
            <person name="Ding S.J."/>
            <person name="Wang X.J."/>
            <person name="Zhu J.G."/>
            <person name="Ruan X.D."/>
            <person name="Zhao L."/>
            <person name="Wei J.T."/>
            <person name="Ye R.Z."/>
            <person name="Que T.C."/>
            <person name="Du C.H."/>
            <person name="Zhou Y.H."/>
            <person name="Cheng J.X."/>
            <person name="Dai P.F."/>
            <person name="Guo W.B."/>
            <person name="Han X.H."/>
            <person name="Huang E.J."/>
            <person name="Li L.F."/>
            <person name="Wei W."/>
            <person name="Gao Y.C."/>
            <person name="Liu J.Z."/>
            <person name="Shao H.Z."/>
            <person name="Wang X."/>
            <person name="Wang C.C."/>
            <person name="Yang T.C."/>
            <person name="Huo Q.B."/>
            <person name="Li W."/>
            <person name="Chen H.Y."/>
            <person name="Chen S.E."/>
            <person name="Zhou L.G."/>
            <person name="Ni X.B."/>
            <person name="Tian J.H."/>
            <person name="Sheng Y."/>
            <person name="Liu T."/>
            <person name="Pan Y.S."/>
            <person name="Xia L.Y."/>
            <person name="Li J."/>
            <person name="Zhao F."/>
            <person name="Cao W.C."/>
        </authorList>
    </citation>
    <scope>NUCLEOTIDE SEQUENCE</scope>
    <source>
        <strain evidence="13">Rmic-2018</strain>
    </source>
</reference>
<evidence type="ECO:0000256" key="7">
    <source>
        <dbReference type="ARBA" id="ARBA00023053"/>
    </source>
</evidence>
<keyword evidence="10 12" id="KW-0739">Sodium transport</keyword>
<dbReference type="EMBL" id="JABSTU010000007">
    <property type="protein sequence ID" value="KAH8024965.1"/>
    <property type="molecule type" value="Genomic_DNA"/>
</dbReference>
<protein>
    <recommendedName>
        <fullName evidence="15">Amiloride-sensitive sodium channel</fullName>
    </recommendedName>
</protein>
<dbReference type="GO" id="GO:0015280">
    <property type="term" value="F:ligand-gated sodium channel activity"/>
    <property type="evidence" value="ECO:0007669"/>
    <property type="project" value="TreeGrafter"/>
</dbReference>
<proteinExistence type="inferred from homology"/>
<dbReference type="VEuPathDB" id="VectorBase:LOC119169573"/>
<keyword evidence="14" id="KW-1185">Reference proteome</keyword>
<keyword evidence="9" id="KW-0472">Membrane</keyword>
<keyword evidence="11 12" id="KW-0407">Ion channel</keyword>
<dbReference type="Proteomes" id="UP000821866">
    <property type="component" value="Unassembled WGS sequence"/>
</dbReference>
<dbReference type="PANTHER" id="PTHR11690:SF248">
    <property type="entry name" value="PICKPOCKET 17, ISOFORM A"/>
    <property type="match status" value="1"/>
</dbReference>
<dbReference type="Gene3D" id="2.60.470.10">
    <property type="entry name" value="Acid-sensing ion channels like domains"/>
    <property type="match status" value="1"/>
</dbReference>
<evidence type="ECO:0000256" key="5">
    <source>
        <dbReference type="ARBA" id="ARBA00022692"/>
    </source>
</evidence>
<dbReference type="GO" id="GO:0005886">
    <property type="term" value="C:plasma membrane"/>
    <property type="evidence" value="ECO:0007669"/>
    <property type="project" value="TreeGrafter"/>
</dbReference>
<evidence type="ECO:0000256" key="2">
    <source>
        <dbReference type="ARBA" id="ARBA00007193"/>
    </source>
</evidence>
<dbReference type="AlphaFoldDB" id="A0A9J6DRY7"/>
<organism evidence="13 14">
    <name type="scientific">Rhipicephalus microplus</name>
    <name type="common">Cattle tick</name>
    <name type="synonym">Boophilus microplus</name>
    <dbReference type="NCBI Taxonomy" id="6941"/>
    <lineage>
        <taxon>Eukaryota</taxon>
        <taxon>Metazoa</taxon>
        <taxon>Ecdysozoa</taxon>
        <taxon>Arthropoda</taxon>
        <taxon>Chelicerata</taxon>
        <taxon>Arachnida</taxon>
        <taxon>Acari</taxon>
        <taxon>Parasitiformes</taxon>
        <taxon>Ixodida</taxon>
        <taxon>Ixodoidea</taxon>
        <taxon>Ixodidae</taxon>
        <taxon>Rhipicephalinae</taxon>
        <taxon>Rhipicephalus</taxon>
        <taxon>Boophilus</taxon>
    </lineage>
</organism>
<name>A0A9J6DRY7_RHIMP</name>
<dbReference type="PANTHER" id="PTHR11690">
    <property type="entry name" value="AMILORIDE-SENSITIVE SODIUM CHANNEL-RELATED"/>
    <property type="match status" value="1"/>
</dbReference>
<keyword evidence="4 12" id="KW-0894">Sodium channel</keyword>
<evidence type="ECO:0000256" key="11">
    <source>
        <dbReference type="ARBA" id="ARBA00023303"/>
    </source>
</evidence>
<evidence type="ECO:0000313" key="13">
    <source>
        <dbReference type="EMBL" id="KAH8024965.1"/>
    </source>
</evidence>